<protein>
    <recommendedName>
        <fullName evidence="5">Viral A-type inclusion protein</fullName>
    </recommendedName>
</protein>
<dbReference type="AlphaFoldDB" id="A0A5S3PQU6"/>
<accession>A0A5S3PQU6</accession>
<feature type="chain" id="PRO_5024286075" description="Viral A-type inclusion protein" evidence="2">
    <location>
        <begin position="22"/>
        <end position="135"/>
    </location>
</feature>
<name>A0A5S3PQU6_9FLAO</name>
<dbReference type="EMBL" id="VATY01000002">
    <property type="protein sequence ID" value="TMM57116.1"/>
    <property type="molecule type" value="Genomic_DNA"/>
</dbReference>
<dbReference type="RefSeq" id="WP_138658098.1">
    <property type="nucleotide sequence ID" value="NZ_VATY01000002.1"/>
</dbReference>
<sequence>MKSLRFILLAFLFGNSLSNYAQEPSRMQEVVDIHDEIMPKMSNLVKLINQLQPKVDSTKTGQKHQQAIKALKASNKSMMTWMQGFGERFTADEMMKGKALNEEKKIWLDEEYKKVKALRKEINSSIKKAEQLLEQ</sequence>
<gene>
    <name evidence="3" type="ORF">FEE95_11535</name>
</gene>
<comment type="caution">
    <text evidence="3">The sequence shown here is derived from an EMBL/GenBank/DDBJ whole genome shotgun (WGS) entry which is preliminary data.</text>
</comment>
<feature type="coiled-coil region" evidence="1">
    <location>
        <begin position="108"/>
        <end position="135"/>
    </location>
</feature>
<keyword evidence="4" id="KW-1185">Reference proteome</keyword>
<evidence type="ECO:0000313" key="4">
    <source>
        <dbReference type="Proteomes" id="UP000310314"/>
    </source>
</evidence>
<organism evidence="3 4">
    <name type="scientific">Maribacter algarum</name>
    <name type="common">ex Zhang et al. 2020</name>
    <dbReference type="NCBI Taxonomy" id="2578118"/>
    <lineage>
        <taxon>Bacteria</taxon>
        <taxon>Pseudomonadati</taxon>
        <taxon>Bacteroidota</taxon>
        <taxon>Flavobacteriia</taxon>
        <taxon>Flavobacteriales</taxon>
        <taxon>Flavobacteriaceae</taxon>
        <taxon>Maribacter</taxon>
    </lineage>
</organism>
<proteinExistence type="predicted"/>
<evidence type="ECO:0000256" key="1">
    <source>
        <dbReference type="SAM" id="Coils"/>
    </source>
</evidence>
<evidence type="ECO:0000256" key="2">
    <source>
        <dbReference type="SAM" id="SignalP"/>
    </source>
</evidence>
<feature type="signal peptide" evidence="2">
    <location>
        <begin position="1"/>
        <end position="21"/>
    </location>
</feature>
<evidence type="ECO:0000313" key="3">
    <source>
        <dbReference type="EMBL" id="TMM57116.1"/>
    </source>
</evidence>
<dbReference type="Proteomes" id="UP000310314">
    <property type="component" value="Unassembled WGS sequence"/>
</dbReference>
<keyword evidence="2" id="KW-0732">Signal</keyword>
<keyword evidence="1" id="KW-0175">Coiled coil</keyword>
<evidence type="ECO:0008006" key="5">
    <source>
        <dbReference type="Google" id="ProtNLM"/>
    </source>
</evidence>
<reference evidence="3 4" key="1">
    <citation type="submission" date="2019-05" db="EMBL/GenBank/DDBJ databases">
        <authorList>
            <person name="Zhang J.-Y."/>
            <person name="Feg X."/>
            <person name="Du Z.-J."/>
        </authorList>
    </citation>
    <scope>NUCLEOTIDE SEQUENCE [LARGE SCALE GENOMIC DNA]</scope>
    <source>
        <strain evidence="3 4">RZ26</strain>
    </source>
</reference>
<dbReference type="OrthoDB" id="1436925at2"/>